<dbReference type="Pfam" id="PF00481">
    <property type="entry name" value="PP2C"/>
    <property type="match status" value="2"/>
</dbReference>
<evidence type="ECO:0000313" key="4">
    <source>
        <dbReference type="Proteomes" id="UP000837801"/>
    </source>
</evidence>
<dbReference type="EMBL" id="CAKXYY010000008">
    <property type="protein sequence ID" value="CAH2352780.1"/>
    <property type="molecule type" value="Genomic_DNA"/>
</dbReference>
<keyword evidence="4" id="KW-1185">Reference proteome</keyword>
<dbReference type="Proteomes" id="UP000837801">
    <property type="component" value="Unassembled WGS sequence"/>
</dbReference>
<reference evidence="3" key="1">
    <citation type="submission" date="2022-03" db="EMBL/GenBank/DDBJ databases">
        <authorList>
            <person name="Legras J.-L."/>
            <person name="Devillers H."/>
            <person name="Grondin C."/>
        </authorList>
    </citation>
    <scope>NUCLEOTIDE SEQUENCE</scope>
    <source>
        <strain evidence="3">CLIB 1423</strain>
    </source>
</reference>
<gene>
    <name evidence="3" type="ORF">CLIB1423_08S00914</name>
</gene>
<feature type="region of interest" description="Disordered" evidence="1">
    <location>
        <begin position="126"/>
        <end position="154"/>
    </location>
</feature>
<evidence type="ECO:0000313" key="3">
    <source>
        <dbReference type="EMBL" id="CAH2352780.1"/>
    </source>
</evidence>
<dbReference type="PANTHER" id="PTHR13832:SF589">
    <property type="entry name" value="[PYRUVATE DEHYDROGENASE [ACETYL-TRANSFERRING]]-PHOSPHATASE 2, MITOCHONDRIAL"/>
    <property type="match status" value="1"/>
</dbReference>
<dbReference type="InterPro" id="IPR015655">
    <property type="entry name" value="PP2C"/>
</dbReference>
<dbReference type="InterPro" id="IPR001932">
    <property type="entry name" value="PPM-type_phosphatase-like_dom"/>
</dbReference>
<dbReference type="PANTHER" id="PTHR13832">
    <property type="entry name" value="PROTEIN PHOSPHATASE 2C"/>
    <property type="match status" value="1"/>
</dbReference>
<sequence>MYISGIAARGGVGKRIRFNGQIDSMNLSMESKSPMGLRRPMGHRYVSSSITFTAIERPSVTSKGRPHKLGTFRVPLLKSPTHFGHFSSRVNRLYNEDKYSASVLTIPRIEEVEEKQVKEEIEEVQVGKEGVKEAEEAGTAGSTPTSAVSDAVEGNDGTIAGYGNSATAPHTVFSFNIFDGHGGEQCSKFLASNLTKIIEESTGLVEPSDKIRTELIKKYWKNIGGYWKRWYKHRKDNFSVMFASDSQLRLENFPKFHDDLGARLPLGFLEADYEFFESDDNKSGSTCTSTFIETIYPNETEGEQVYDNYYFNRKSISKLTVAHIGDTKAILVDKNGEAHALTEAHHPSNPNEASRLRKYAANFFMTDSFGEERFISLANTRAFGDLNFKQMGVTAEPEISSYIIGDSEVIKKKLTKEEISQYTVGGLGGDECMLILITDGVTDILTDQEVADIIMVNVNMKSQKRATPQFCAEEVIKFVEYVGGDDNSTCLVIRLNGWGHWPILDRTGELRQERLNDFSPRGERT</sequence>
<evidence type="ECO:0000259" key="2">
    <source>
        <dbReference type="PROSITE" id="PS51746"/>
    </source>
</evidence>
<protein>
    <submittedName>
        <fullName evidence="3">[Pyruvate dehydrogenase [acetyl-transferring]]-phosphatase 2, mitochondrial</fullName>
    </submittedName>
</protein>
<dbReference type="CDD" id="cd00143">
    <property type="entry name" value="PP2Cc"/>
    <property type="match status" value="1"/>
</dbReference>
<dbReference type="SMART" id="SM00332">
    <property type="entry name" value="PP2Cc"/>
    <property type="match status" value="1"/>
</dbReference>
<accession>A0A9P0VYS1</accession>
<dbReference type="GO" id="GO:0004722">
    <property type="term" value="F:protein serine/threonine phosphatase activity"/>
    <property type="evidence" value="ECO:0007669"/>
    <property type="project" value="InterPro"/>
</dbReference>
<feature type="domain" description="PPM-type phosphatase" evidence="2">
    <location>
        <begin position="161"/>
        <end position="495"/>
    </location>
</feature>
<proteinExistence type="predicted"/>
<feature type="compositionally biased region" description="Basic and acidic residues" evidence="1">
    <location>
        <begin position="126"/>
        <end position="135"/>
    </location>
</feature>
<dbReference type="OrthoDB" id="416093at2759"/>
<evidence type="ECO:0000256" key="1">
    <source>
        <dbReference type="SAM" id="MobiDB-lite"/>
    </source>
</evidence>
<dbReference type="Gene3D" id="3.60.40.10">
    <property type="entry name" value="PPM-type phosphatase domain"/>
    <property type="match status" value="1"/>
</dbReference>
<dbReference type="PROSITE" id="PS51746">
    <property type="entry name" value="PPM_2"/>
    <property type="match status" value="1"/>
</dbReference>
<name>A0A9P0VYS1_9ASCO</name>
<dbReference type="InterPro" id="IPR036457">
    <property type="entry name" value="PPM-type-like_dom_sf"/>
</dbReference>
<organism evidence="3 4">
    <name type="scientific">[Candida] railenensis</name>
    <dbReference type="NCBI Taxonomy" id="45579"/>
    <lineage>
        <taxon>Eukaryota</taxon>
        <taxon>Fungi</taxon>
        <taxon>Dikarya</taxon>
        <taxon>Ascomycota</taxon>
        <taxon>Saccharomycotina</taxon>
        <taxon>Pichiomycetes</taxon>
        <taxon>Debaryomycetaceae</taxon>
        <taxon>Kurtzmaniella</taxon>
    </lineage>
</organism>
<dbReference type="AlphaFoldDB" id="A0A9P0VYS1"/>
<comment type="caution">
    <text evidence="3">The sequence shown here is derived from an EMBL/GenBank/DDBJ whole genome shotgun (WGS) entry which is preliminary data.</text>
</comment>
<dbReference type="SUPFAM" id="SSF81606">
    <property type="entry name" value="PP2C-like"/>
    <property type="match status" value="1"/>
</dbReference>